<name>A0A0J6ERJ3_9BACI</name>
<reference evidence="4 6" key="3">
    <citation type="submission" date="2023-03" db="EMBL/GenBank/DDBJ databases">
        <title>Agriculturally important microbes genome sequencing.</title>
        <authorList>
            <person name="Dunlap C."/>
        </authorList>
    </citation>
    <scope>NUCLEOTIDE SEQUENCE [LARGE SCALE GENOMIC DNA]</scope>
    <source>
        <strain evidence="4 6">CBP-3203</strain>
    </source>
</reference>
<organism evidence="3 5">
    <name type="scientific">Bacillus glycinifermentans</name>
    <dbReference type="NCBI Taxonomy" id="1664069"/>
    <lineage>
        <taxon>Bacteria</taxon>
        <taxon>Bacillati</taxon>
        <taxon>Bacillota</taxon>
        <taxon>Bacilli</taxon>
        <taxon>Bacillales</taxon>
        <taxon>Bacillaceae</taxon>
        <taxon>Bacillus</taxon>
    </lineage>
</organism>
<dbReference type="InterPro" id="IPR038157">
    <property type="entry name" value="FeoA_core_dom"/>
</dbReference>
<dbReference type="Proteomes" id="UP001341297">
    <property type="component" value="Unassembled WGS sequence"/>
</dbReference>
<evidence type="ECO:0000256" key="1">
    <source>
        <dbReference type="ARBA" id="ARBA00023004"/>
    </source>
</evidence>
<evidence type="ECO:0000313" key="6">
    <source>
        <dbReference type="Proteomes" id="UP001341297"/>
    </source>
</evidence>
<dbReference type="InterPro" id="IPR007167">
    <property type="entry name" value="Fe-transptr_FeoA-like"/>
</dbReference>
<dbReference type="Pfam" id="PF04023">
    <property type="entry name" value="FeoA"/>
    <property type="match status" value="1"/>
</dbReference>
<dbReference type="EMBL" id="LECW02000045">
    <property type="protein sequence ID" value="KRT89979.1"/>
    <property type="molecule type" value="Genomic_DNA"/>
</dbReference>
<dbReference type="SUPFAM" id="SSF50037">
    <property type="entry name" value="C-terminal domain of transcriptional repressors"/>
    <property type="match status" value="1"/>
</dbReference>
<evidence type="ECO:0000259" key="2">
    <source>
        <dbReference type="SMART" id="SM00899"/>
    </source>
</evidence>
<dbReference type="InterPro" id="IPR008988">
    <property type="entry name" value="Transcriptional_repressor_C"/>
</dbReference>
<comment type="caution">
    <text evidence="3">The sequence shown here is derived from an EMBL/GenBank/DDBJ whole genome shotgun (WGS) entry which is preliminary data.</text>
</comment>
<dbReference type="AlphaFoldDB" id="A0A0J6ERJ3"/>
<accession>A0A0J6ERJ3</accession>
<dbReference type="SMART" id="SM00899">
    <property type="entry name" value="FeoA"/>
    <property type="match status" value="1"/>
</dbReference>
<protein>
    <submittedName>
        <fullName evidence="4">FeoA family protein</fullName>
    </submittedName>
    <submittedName>
        <fullName evidence="3">Iron transporter FeoA</fullName>
    </submittedName>
</protein>
<dbReference type="InterPro" id="IPR052713">
    <property type="entry name" value="FeoA"/>
</dbReference>
<proteinExistence type="predicted"/>
<dbReference type="OrthoDB" id="9811076at2"/>
<accession>A0A0J6EKD7</accession>
<sequence>MVLAELNQRDKARIIDFSDVNEMVQRRLIHLGVKEDAEICMKRKLPFGGPCMFETSGQSIGIRLTDAKKIKVEKR</sequence>
<reference evidence="3 5" key="1">
    <citation type="journal article" date="2015" name="Int. J. Syst. Evol. Microbiol.">
        <title>Bacillus glycinifermentans sp. nov., isolated from fermented soybean paste.</title>
        <authorList>
            <person name="Kim S.J."/>
            <person name="Dunlap C.A."/>
            <person name="Kwon S.W."/>
            <person name="Rooney A.P."/>
        </authorList>
    </citation>
    <scope>NUCLEOTIDE SEQUENCE [LARGE SCALE GENOMIC DNA]</scope>
    <source>
        <strain evidence="3 5">GO-13</strain>
    </source>
</reference>
<keyword evidence="1" id="KW-0408">Iron</keyword>
<dbReference type="Proteomes" id="UP000036168">
    <property type="component" value="Unassembled WGS sequence"/>
</dbReference>
<dbReference type="STRING" id="1664069.BGLY_4653"/>
<dbReference type="GO" id="GO:0046914">
    <property type="term" value="F:transition metal ion binding"/>
    <property type="evidence" value="ECO:0007669"/>
    <property type="project" value="InterPro"/>
</dbReference>
<reference evidence="3" key="2">
    <citation type="submission" date="2015-10" db="EMBL/GenBank/DDBJ databases">
        <authorList>
            <person name="Gilbert D.G."/>
        </authorList>
    </citation>
    <scope>NUCLEOTIDE SEQUENCE</scope>
    <source>
        <strain evidence="3">GO-13</strain>
    </source>
</reference>
<dbReference type="EMBL" id="JARRTL010000006">
    <property type="protein sequence ID" value="MEC0483651.1"/>
    <property type="molecule type" value="Genomic_DNA"/>
</dbReference>
<dbReference type="PANTHER" id="PTHR42954:SF1">
    <property type="entry name" value="FERROUS IRON TRANSPORTER FEOA DOMAIN-CONTAINING PROTEIN"/>
    <property type="match status" value="1"/>
</dbReference>
<feature type="domain" description="Ferrous iron transporter FeoA-like" evidence="2">
    <location>
        <begin position="1"/>
        <end position="74"/>
    </location>
</feature>
<dbReference type="PATRIC" id="fig|1664069.3.peg.2400"/>
<evidence type="ECO:0000313" key="3">
    <source>
        <dbReference type="EMBL" id="KRT89979.1"/>
    </source>
</evidence>
<keyword evidence="6" id="KW-1185">Reference proteome</keyword>
<dbReference type="PANTHER" id="PTHR42954">
    <property type="entry name" value="FE(2+) TRANSPORT PROTEIN A"/>
    <property type="match status" value="1"/>
</dbReference>
<dbReference type="Gene3D" id="2.30.30.90">
    <property type="match status" value="1"/>
</dbReference>
<evidence type="ECO:0000313" key="4">
    <source>
        <dbReference type="EMBL" id="MEC0483651.1"/>
    </source>
</evidence>
<dbReference type="RefSeq" id="WP_048353382.1">
    <property type="nucleotide sequence ID" value="NZ_CP023481.1"/>
</dbReference>
<evidence type="ECO:0000313" key="5">
    <source>
        <dbReference type="Proteomes" id="UP000036168"/>
    </source>
</evidence>
<gene>
    <name evidence="3" type="ORF">AB447_205165</name>
    <name evidence="4" type="ORF">P8828_02140</name>
</gene>